<dbReference type="GO" id="GO:0003676">
    <property type="term" value="F:nucleic acid binding"/>
    <property type="evidence" value="ECO:0007669"/>
    <property type="project" value="InterPro"/>
</dbReference>
<feature type="compositionally biased region" description="Basic and acidic residues" evidence="2">
    <location>
        <begin position="40"/>
        <end position="50"/>
    </location>
</feature>
<evidence type="ECO:0000256" key="2">
    <source>
        <dbReference type="SAM" id="MobiDB-lite"/>
    </source>
</evidence>
<evidence type="ECO:0000313" key="4">
    <source>
        <dbReference type="EMBL" id="KAK1666189.1"/>
    </source>
</evidence>
<protein>
    <recommendedName>
        <fullName evidence="3">CCHC-type domain-containing protein</fullName>
    </recommendedName>
</protein>
<dbReference type="EMBL" id="JAUUTY010000003">
    <property type="protein sequence ID" value="KAK1666189.1"/>
    <property type="molecule type" value="Genomic_DNA"/>
</dbReference>
<dbReference type="PROSITE" id="PS50158">
    <property type="entry name" value="ZF_CCHC"/>
    <property type="match status" value="1"/>
</dbReference>
<evidence type="ECO:0000259" key="3">
    <source>
        <dbReference type="PROSITE" id="PS50158"/>
    </source>
</evidence>
<feature type="region of interest" description="Disordered" evidence="2">
    <location>
        <begin position="100"/>
        <end position="153"/>
    </location>
</feature>
<feature type="compositionally biased region" description="Basic residues" evidence="2">
    <location>
        <begin position="66"/>
        <end position="76"/>
    </location>
</feature>
<dbReference type="Pfam" id="PF00098">
    <property type="entry name" value="zf-CCHC"/>
    <property type="match status" value="1"/>
</dbReference>
<organism evidence="4 5">
    <name type="scientific">Lolium multiflorum</name>
    <name type="common">Italian ryegrass</name>
    <name type="synonym">Lolium perenne subsp. multiflorum</name>
    <dbReference type="NCBI Taxonomy" id="4521"/>
    <lineage>
        <taxon>Eukaryota</taxon>
        <taxon>Viridiplantae</taxon>
        <taxon>Streptophyta</taxon>
        <taxon>Embryophyta</taxon>
        <taxon>Tracheophyta</taxon>
        <taxon>Spermatophyta</taxon>
        <taxon>Magnoliopsida</taxon>
        <taxon>Liliopsida</taxon>
        <taxon>Poales</taxon>
        <taxon>Poaceae</taxon>
        <taxon>BOP clade</taxon>
        <taxon>Pooideae</taxon>
        <taxon>Poodae</taxon>
        <taxon>Poeae</taxon>
        <taxon>Poeae Chloroplast Group 2 (Poeae type)</taxon>
        <taxon>Loliodinae</taxon>
        <taxon>Loliinae</taxon>
        <taxon>Lolium</taxon>
    </lineage>
</organism>
<proteinExistence type="predicted"/>
<keyword evidence="1" id="KW-0862">Zinc</keyword>
<dbReference type="InterPro" id="IPR036875">
    <property type="entry name" value="Znf_CCHC_sf"/>
</dbReference>
<feature type="region of interest" description="Disordered" evidence="2">
    <location>
        <begin position="40"/>
        <end position="79"/>
    </location>
</feature>
<accession>A0AAD8WKW9</accession>
<comment type="caution">
    <text evidence="4">The sequence shown here is derived from an EMBL/GenBank/DDBJ whole genome shotgun (WGS) entry which is preliminary data.</text>
</comment>
<sequence length="263" mass="29065">MVWRPWASPGLPFWLRVSLGEIGGEIEELEAQVTSLKKDLVKGHERKQSPNDKSGLGFNSNNKNKSTTHKRKKGQGHVKDPAKIVCFKCKIEGHHVRSCPLKKKPLGEKKQGKRPQDGAHGLPQGQAQGLPRLEERPLPKKDQAKAPVVEKSSEKKEKRRTCYICHEKGHISSFCTIGTSQTRPFAPERPTAVVTVDDFRHGNAAASSPKTLRPCSDIAMVDLPRAPRHLVAPKKEHSPVLNLHTNRLLSSQNPSSSLPPASI</sequence>
<reference evidence="4" key="1">
    <citation type="submission" date="2023-07" db="EMBL/GenBank/DDBJ databases">
        <title>A chromosome-level genome assembly of Lolium multiflorum.</title>
        <authorList>
            <person name="Chen Y."/>
            <person name="Copetti D."/>
            <person name="Kolliker R."/>
            <person name="Studer B."/>
        </authorList>
    </citation>
    <scope>NUCLEOTIDE SEQUENCE</scope>
    <source>
        <strain evidence="4">02402/16</strain>
        <tissue evidence="4">Leaf</tissue>
    </source>
</reference>
<dbReference type="GO" id="GO:0008270">
    <property type="term" value="F:zinc ion binding"/>
    <property type="evidence" value="ECO:0007669"/>
    <property type="project" value="UniProtKB-KW"/>
</dbReference>
<keyword evidence="5" id="KW-1185">Reference proteome</keyword>
<evidence type="ECO:0000256" key="1">
    <source>
        <dbReference type="PROSITE-ProRule" id="PRU00047"/>
    </source>
</evidence>
<keyword evidence="1" id="KW-0863">Zinc-finger</keyword>
<keyword evidence="1" id="KW-0479">Metal-binding</keyword>
<feature type="domain" description="CCHC-type" evidence="3">
    <location>
        <begin position="86"/>
        <end position="100"/>
    </location>
</feature>
<dbReference type="Gene3D" id="4.10.60.10">
    <property type="entry name" value="Zinc finger, CCHC-type"/>
    <property type="match status" value="2"/>
</dbReference>
<name>A0AAD8WKW9_LOLMU</name>
<dbReference type="AlphaFoldDB" id="A0AAD8WKW9"/>
<dbReference type="SMART" id="SM00343">
    <property type="entry name" value="ZnF_C2HC"/>
    <property type="match status" value="2"/>
</dbReference>
<dbReference type="InterPro" id="IPR001878">
    <property type="entry name" value="Znf_CCHC"/>
</dbReference>
<feature type="compositionally biased region" description="Basic and acidic residues" evidence="2">
    <location>
        <begin position="132"/>
        <end position="144"/>
    </location>
</feature>
<dbReference type="SUPFAM" id="SSF57756">
    <property type="entry name" value="Retrovirus zinc finger-like domains"/>
    <property type="match status" value="1"/>
</dbReference>
<dbReference type="Proteomes" id="UP001231189">
    <property type="component" value="Unassembled WGS sequence"/>
</dbReference>
<feature type="compositionally biased region" description="Basic and acidic residues" evidence="2">
    <location>
        <begin position="105"/>
        <end position="117"/>
    </location>
</feature>
<gene>
    <name evidence="4" type="ORF">QYE76_054348</name>
</gene>
<evidence type="ECO:0000313" key="5">
    <source>
        <dbReference type="Proteomes" id="UP001231189"/>
    </source>
</evidence>